<dbReference type="PROSITE" id="PS51257">
    <property type="entry name" value="PROKAR_LIPOPROTEIN"/>
    <property type="match status" value="1"/>
</dbReference>
<sequence>MKIICSIIIIICTALLAGCTGSGVNYSKKEFYTTAAGFDTGIYYIEWVNDTDTSGDYKEHAETTFDRFAVYNKLFDSFKNWLN</sequence>
<evidence type="ECO:0008006" key="3">
    <source>
        <dbReference type="Google" id="ProtNLM"/>
    </source>
</evidence>
<keyword evidence="2" id="KW-1185">Reference proteome</keyword>
<dbReference type="HOGENOM" id="CLU_2540794_0_0_9"/>
<accession>E7MQ18</accession>
<dbReference type="RefSeq" id="WP_006526349.1">
    <property type="nucleotide sequence ID" value="NZ_GL637665.1"/>
</dbReference>
<comment type="caution">
    <text evidence="1">The sequence shown here is derived from an EMBL/GenBank/DDBJ whole genome shotgun (WGS) entry which is preliminary data.</text>
</comment>
<dbReference type="STRING" id="706433.HMPREF9430_01543"/>
<proteinExistence type="predicted"/>
<reference evidence="1 2" key="1">
    <citation type="submission" date="2010-08" db="EMBL/GenBank/DDBJ databases">
        <authorList>
            <person name="Weinstock G."/>
            <person name="Sodergren E."/>
            <person name="Clifton S."/>
            <person name="Fulton L."/>
            <person name="Fulton B."/>
            <person name="Courtney L."/>
            <person name="Fronick C."/>
            <person name="Harrison M."/>
            <person name="Strong C."/>
            <person name="Farmer C."/>
            <person name="Delahaunty K."/>
            <person name="Markovic C."/>
            <person name="Hall O."/>
            <person name="Minx P."/>
            <person name="Tomlinson C."/>
            <person name="Mitreva M."/>
            <person name="Hou S."/>
            <person name="Chen J."/>
            <person name="Wollam A."/>
            <person name="Pepin K.H."/>
            <person name="Johnson M."/>
            <person name="Bhonagiri V."/>
            <person name="Zhang X."/>
            <person name="Suruliraj S."/>
            <person name="Warren W."/>
            <person name="Chinwalla A."/>
            <person name="Mardis E.R."/>
            <person name="Wilson R.K."/>
        </authorList>
    </citation>
    <scope>NUCLEOTIDE SEQUENCE [LARGE SCALE GENOMIC DNA]</scope>
    <source>
        <strain evidence="1 2">F0204</strain>
    </source>
</reference>
<name>E7MQ18_9FIRM</name>
<organism evidence="1 2">
    <name type="scientific">Solobacterium moorei F0204</name>
    <dbReference type="NCBI Taxonomy" id="706433"/>
    <lineage>
        <taxon>Bacteria</taxon>
        <taxon>Bacillati</taxon>
        <taxon>Bacillota</taxon>
        <taxon>Erysipelotrichia</taxon>
        <taxon>Erysipelotrichales</taxon>
        <taxon>Erysipelotrichaceae</taxon>
        <taxon>Solobacterium</taxon>
    </lineage>
</organism>
<dbReference type="Proteomes" id="UP000004097">
    <property type="component" value="Unassembled WGS sequence"/>
</dbReference>
<protein>
    <recommendedName>
        <fullName evidence="3">Lipoprotein</fullName>
    </recommendedName>
</protein>
<evidence type="ECO:0000313" key="2">
    <source>
        <dbReference type="Proteomes" id="UP000004097"/>
    </source>
</evidence>
<dbReference type="AlphaFoldDB" id="E7MQ18"/>
<dbReference type="EMBL" id="AECQ01000031">
    <property type="protein sequence ID" value="EFW23738.1"/>
    <property type="molecule type" value="Genomic_DNA"/>
</dbReference>
<evidence type="ECO:0000313" key="1">
    <source>
        <dbReference type="EMBL" id="EFW23738.1"/>
    </source>
</evidence>
<gene>
    <name evidence="1" type="ORF">HMPREF9430_01543</name>
</gene>